<dbReference type="InterPro" id="IPR023828">
    <property type="entry name" value="Peptidase_S8_Ser-AS"/>
</dbReference>
<dbReference type="PROSITE" id="PS51829">
    <property type="entry name" value="P_HOMO_B"/>
    <property type="match status" value="1"/>
</dbReference>
<accession>A0A316HR84</accession>
<evidence type="ECO:0000256" key="8">
    <source>
        <dbReference type="SAM" id="SignalP"/>
    </source>
</evidence>
<dbReference type="InterPro" id="IPR013783">
    <property type="entry name" value="Ig-like_fold"/>
</dbReference>
<dbReference type="InterPro" id="IPR015500">
    <property type="entry name" value="Peptidase_S8_subtilisin-rel"/>
</dbReference>
<dbReference type="GO" id="GO:0016020">
    <property type="term" value="C:membrane"/>
    <property type="evidence" value="ECO:0007669"/>
    <property type="project" value="InterPro"/>
</dbReference>
<dbReference type="PRINTS" id="PR00723">
    <property type="entry name" value="SUBTILISIN"/>
</dbReference>
<dbReference type="FunFam" id="3.40.50.200:FF:000014">
    <property type="entry name" value="Proteinase K"/>
    <property type="match status" value="1"/>
</dbReference>
<dbReference type="InterPro" id="IPR000209">
    <property type="entry name" value="Peptidase_S8/S53_dom"/>
</dbReference>
<dbReference type="InterPro" id="IPR036852">
    <property type="entry name" value="Peptidase_S8/S53_dom_sf"/>
</dbReference>
<name>A0A316HR84_9PSEU</name>
<dbReference type="Pfam" id="PF01483">
    <property type="entry name" value="P_proprotein"/>
    <property type="match status" value="1"/>
</dbReference>
<dbReference type="Proteomes" id="UP000246005">
    <property type="component" value="Unassembled WGS sequence"/>
</dbReference>
<dbReference type="InterPro" id="IPR002884">
    <property type="entry name" value="P_dom"/>
</dbReference>
<feature type="active site" description="Charge relay system" evidence="5 6">
    <location>
        <position position="185"/>
    </location>
</feature>
<dbReference type="PANTHER" id="PTHR43806:SF11">
    <property type="entry name" value="CEREVISIN-RELATED"/>
    <property type="match status" value="1"/>
</dbReference>
<dbReference type="InterPro" id="IPR034193">
    <property type="entry name" value="PCSK9_ProteinaseK-like"/>
</dbReference>
<dbReference type="PROSITE" id="PS00138">
    <property type="entry name" value="SUBTILASE_SER"/>
    <property type="match status" value="1"/>
</dbReference>
<evidence type="ECO:0000256" key="4">
    <source>
        <dbReference type="ARBA" id="ARBA00022825"/>
    </source>
</evidence>
<keyword evidence="4 6" id="KW-0720">Serine protease</keyword>
<dbReference type="SUPFAM" id="SSF52743">
    <property type="entry name" value="Subtilisin-like"/>
    <property type="match status" value="1"/>
</dbReference>
<keyword evidence="3 6" id="KW-0378">Hydrolase</keyword>
<evidence type="ECO:0000256" key="6">
    <source>
        <dbReference type="PROSITE-ProRule" id="PRU01240"/>
    </source>
</evidence>
<dbReference type="SUPFAM" id="SSF49785">
    <property type="entry name" value="Galactose-binding domain-like"/>
    <property type="match status" value="1"/>
</dbReference>
<dbReference type="GO" id="GO:0006508">
    <property type="term" value="P:proteolysis"/>
    <property type="evidence" value="ECO:0007669"/>
    <property type="project" value="UniProtKB-KW"/>
</dbReference>
<proteinExistence type="inferred from homology"/>
<dbReference type="SUPFAM" id="SSF54897">
    <property type="entry name" value="Protease propeptides/inhibitors"/>
    <property type="match status" value="1"/>
</dbReference>
<comment type="caution">
    <text evidence="10">The sequence shown here is derived from an EMBL/GenBank/DDBJ whole genome shotgun (WGS) entry which is preliminary data.</text>
</comment>
<sequence length="597" mass="59910">MRRVLGTGLAAAAALSLAAAVVPAASAQENVGTILGADRADVVKDSYIVSLKAGTASRAAAPGLASKYGGQVGKVWQHALNGFSVKMTARQAARLAADPQVAFVEQDAQIKIMDVQQNPPSWGLDRVDQRDLPLSNSYQYDTTASNVTAYVIDTGVRTTHQTFGGRATWGTNTSGDGNNTDCNGHGTHVAGTIAGSQYGLAKAAKVVAVKVLNCQGSGSIQGVVDGVDWVTANAVKPAVANMSLGGGAAAALDTAVRNSISSGVTYAIASGNSNTDACSTSPARVAEAITVNSSTNTDARSSFSNYGTCTDIFAPGSNIVSAWNTNDTATNNISGTSMATPHVAGAAALWLATHPSDSPAAVWAGLNGASTPNKITSPGTGSPNKLLYTLFGGQPGNPSVTNPGNQTSTVGSPVSLQLSASGGTAPYTWSVSGLPAGLSASASGAISGTPTTAGTSTVTATVTDSAGKTGSATFTWTVNAVGGGCDAKTNSTPVTIGDLQTVTSTIVISGCAGNASATATVKVSITHTYKGDLVVDLVAPDGTVVNLHNRSGGSADNINETYTKNLSGEAANGTWTLRVRDAAFLDSGTLNNWTLDV</sequence>
<dbReference type="InterPro" id="IPR010259">
    <property type="entry name" value="S8pro/Inhibitor_I9"/>
</dbReference>
<dbReference type="AlphaFoldDB" id="A0A316HR84"/>
<dbReference type="Pfam" id="PF00082">
    <property type="entry name" value="Peptidase_S8"/>
    <property type="match status" value="1"/>
</dbReference>
<dbReference type="InterPro" id="IPR023827">
    <property type="entry name" value="Peptidase_S8_Asp-AS"/>
</dbReference>
<dbReference type="GO" id="GO:0005975">
    <property type="term" value="P:carbohydrate metabolic process"/>
    <property type="evidence" value="ECO:0007669"/>
    <property type="project" value="UniProtKB-ARBA"/>
</dbReference>
<feature type="signal peptide" evidence="8">
    <location>
        <begin position="1"/>
        <end position="27"/>
    </location>
</feature>
<protein>
    <submittedName>
        <fullName evidence="10">Subtilisin family serine protease</fullName>
    </submittedName>
</protein>
<dbReference type="PROSITE" id="PS00137">
    <property type="entry name" value="SUBTILASE_HIS"/>
    <property type="match status" value="1"/>
</dbReference>
<evidence type="ECO:0000256" key="7">
    <source>
        <dbReference type="RuleBase" id="RU003355"/>
    </source>
</evidence>
<feature type="chain" id="PRO_5016258761" evidence="8">
    <location>
        <begin position="28"/>
        <end position="597"/>
    </location>
</feature>
<dbReference type="GO" id="GO:0004252">
    <property type="term" value="F:serine-type endopeptidase activity"/>
    <property type="evidence" value="ECO:0007669"/>
    <property type="project" value="UniProtKB-UniRule"/>
</dbReference>
<evidence type="ECO:0000256" key="5">
    <source>
        <dbReference type="PIRSR" id="PIRSR615500-1"/>
    </source>
</evidence>
<keyword evidence="8" id="KW-0732">Signal</keyword>
<dbReference type="PROSITE" id="PS00136">
    <property type="entry name" value="SUBTILASE_ASP"/>
    <property type="match status" value="1"/>
</dbReference>
<dbReference type="InterPro" id="IPR050131">
    <property type="entry name" value="Peptidase_S8_subtilisin-like"/>
</dbReference>
<dbReference type="PANTHER" id="PTHR43806">
    <property type="entry name" value="PEPTIDASE S8"/>
    <property type="match status" value="1"/>
</dbReference>
<gene>
    <name evidence="10" type="ORF">C8D88_112187</name>
</gene>
<dbReference type="InterPro" id="IPR008979">
    <property type="entry name" value="Galactose-bd-like_sf"/>
</dbReference>
<organism evidence="10 11">
    <name type="scientific">Lentzea atacamensis</name>
    <dbReference type="NCBI Taxonomy" id="531938"/>
    <lineage>
        <taxon>Bacteria</taxon>
        <taxon>Bacillati</taxon>
        <taxon>Actinomycetota</taxon>
        <taxon>Actinomycetes</taxon>
        <taxon>Pseudonocardiales</taxon>
        <taxon>Pseudonocardiaceae</taxon>
        <taxon>Lentzea</taxon>
    </lineage>
</organism>
<dbReference type="Gene3D" id="3.30.70.80">
    <property type="entry name" value="Peptidase S8 propeptide/proteinase inhibitor I9"/>
    <property type="match status" value="1"/>
</dbReference>
<evidence type="ECO:0000313" key="11">
    <source>
        <dbReference type="Proteomes" id="UP000246005"/>
    </source>
</evidence>
<dbReference type="InterPro" id="IPR015919">
    <property type="entry name" value="Cadherin-like_sf"/>
</dbReference>
<evidence type="ECO:0000256" key="3">
    <source>
        <dbReference type="ARBA" id="ARBA00022801"/>
    </source>
</evidence>
<dbReference type="Pfam" id="PF05922">
    <property type="entry name" value="Inhibitor_I9"/>
    <property type="match status" value="1"/>
</dbReference>
<dbReference type="GO" id="GO:0005509">
    <property type="term" value="F:calcium ion binding"/>
    <property type="evidence" value="ECO:0007669"/>
    <property type="project" value="InterPro"/>
</dbReference>
<dbReference type="InterPro" id="IPR022398">
    <property type="entry name" value="Peptidase_S8_His-AS"/>
</dbReference>
<dbReference type="CDD" id="cd00146">
    <property type="entry name" value="PKD"/>
    <property type="match status" value="1"/>
</dbReference>
<feature type="active site" description="Charge relay system" evidence="5 6">
    <location>
        <position position="337"/>
    </location>
</feature>
<dbReference type="Pfam" id="PF05345">
    <property type="entry name" value="He_PIG"/>
    <property type="match status" value="1"/>
</dbReference>
<evidence type="ECO:0000256" key="2">
    <source>
        <dbReference type="ARBA" id="ARBA00022670"/>
    </source>
</evidence>
<dbReference type="Gene3D" id="2.60.120.260">
    <property type="entry name" value="Galactose-binding domain-like"/>
    <property type="match status" value="1"/>
</dbReference>
<evidence type="ECO:0000259" key="9">
    <source>
        <dbReference type="PROSITE" id="PS51829"/>
    </source>
</evidence>
<dbReference type="CDD" id="cd04077">
    <property type="entry name" value="Peptidases_S8_PCSK9_ProteinaseK_like"/>
    <property type="match status" value="1"/>
</dbReference>
<dbReference type="GO" id="GO:0005615">
    <property type="term" value="C:extracellular space"/>
    <property type="evidence" value="ECO:0007669"/>
    <property type="project" value="TreeGrafter"/>
</dbReference>
<feature type="active site" description="Charge relay system" evidence="5 6">
    <location>
        <position position="153"/>
    </location>
</feature>
<dbReference type="SUPFAM" id="SSF49313">
    <property type="entry name" value="Cadherin-like"/>
    <property type="match status" value="1"/>
</dbReference>
<dbReference type="Gene3D" id="3.40.50.200">
    <property type="entry name" value="Peptidase S8/S53 domain"/>
    <property type="match status" value="1"/>
</dbReference>
<reference evidence="10 11" key="1">
    <citation type="submission" date="2018-05" db="EMBL/GenBank/DDBJ databases">
        <title>Genomic Encyclopedia of Type Strains, Phase IV (KMG-IV): sequencing the most valuable type-strain genomes for metagenomic binning, comparative biology and taxonomic classification.</title>
        <authorList>
            <person name="Goeker M."/>
        </authorList>
    </citation>
    <scope>NUCLEOTIDE SEQUENCE [LARGE SCALE GENOMIC DNA]</scope>
    <source>
        <strain evidence="10 11">DSM 45480</strain>
    </source>
</reference>
<dbReference type="PROSITE" id="PS51892">
    <property type="entry name" value="SUBTILASE"/>
    <property type="match status" value="1"/>
</dbReference>
<evidence type="ECO:0000256" key="1">
    <source>
        <dbReference type="ARBA" id="ARBA00011073"/>
    </source>
</evidence>
<dbReference type="InterPro" id="IPR037045">
    <property type="entry name" value="S8pro/Inhibitor_I9_sf"/>
</dbReference>
<dbReference type="EMBL" id="QGHB01000012">
    <property type="protein sequence ID" value="PWK82936.1"/>
    <property type="molecule type" value="Genomic_DNA"/>
</dbReference>
<dbReference type="Gene3D" id="2.60.40.10">
    <property type="entry name" value="Immunoglobulins"/>
    <property type="match status" value="1"/>
</dbReference>
<keyword evidence="2 6" id="KW-0645">Protease</keyword>
<evidence type="ECO:0000313" key="10">
    <source>
        <dbReference type="EMBL" id="PWK82936.1"/>
    </source>
</evidence>
<feature type="domain" description="P/Homo B" evidence="9">
    <location>
        <begin position="477"/>
        <end position="597"/>
    </location>
</feature>
<comment type="similarity">
    <text evidence="1 6 7">Belongs to the peptidase S8 family.</text>
</comment>